<keyword evidence="3" id="KW-0472">Membrane</keyword>
<dbReference type="SMART" id="SM00028">
    <property type="entry name" value="TPR"/>
    <property type="match status" value="3"/>
</dbReference>
<name>A0A1G2V3K2_9BACT</name>
<organism evidence="4 5">
    <name type="scientific">Candidatus Zambryskibacteria bacterium RIFOXYC1_FULL_39_10</name>
    <dbReference type="NCBI Taxonomy" id="1802779"/>
    <lineage>
        <taxon>Bacteria</taxon>
        <taxon>Candidatus Zambryskiibacteriota</taxon>
    </lineage>
</organism>
<evidence type="ECO:0000256" key="3">
    <source>
        <dbReference type="SAM" id="Phobius"/>
    </source>
</evidence>
<sequence length="554" mass="60300">MLGLISLVFFVYILSWSVGRVGEGHNVSLSSLVILVASVVLLLGGSNIGGYVSKAMKIQTTEIRPNFQTTMALTTTAWKQNIALGIGPNNFSKFWAAHKPIEINQTQFWNSDFYAGSGFIPTIAITTGLLGLLSLIAFIGMYLLSGVKAIFAQVNASRSRYLATSTFLVSLYLWVMLFLYTPSITVLALAFIFTGLFTATLAPQGIIGQWKINIFSNPKTNFLSVLSIVLLLIVSIAGGYFVWERTIAVTTFQAGVIKYQTDGNIAIAKESTAKAINMVQSDTYWRGLTEISVTDLGRVLGSITNQNQLTETVRAEIQGLIVDSVESAKKAVEIDNGNFQNWFALGRVYEILASNGIEGSLENARSTYAEAALRSPSNPSVPLALARLDALAGNLDGAKTNIAKALELKNNYTDAYFTLAQLEVASNNIPGAIRSVETATLVEPNNSGLFFQLGLLKYNQKDFAGSANAFEKSVAIMPDYANAKYFLGLSYYQLDRETDATKQFEEIAVTNPENQEVQLILTNLRAGKSIFADAKPPVDSTPEKRTEPPLSEEI</sequence>
<evidence type="ECO:0000313" key="5">
    <source>
        <dbReference type="Proteomes" id="UP000177697"/>
    </source>
</evidence>
<dbReference type="EMBL" id="MHWW01000003">
    <property type="protein sequence ID" value="OHB16182.1"/>
    <property type="molecule type" value="Genomic_DNA"/>
</dbReference>
<dbReference type="Proteomes" id="UP000177697">
    <property type="component" value="Unassembled WGS sequence"/>
</dbReference>
<accession>A0A1G2V3K2</accession>
<dbReference type="InterPro" id="IPR019734">
    <property type="entry name" value="TPR_rpt"/>
</dbReference>
<evidence type="ECO:0000256" key="1">
    <source>
        <dbReference type="PROSITE-ProRule" id="PRU00339"/>
    </source>
</evidence>
<dbReference type="InterPro" id="IPR011990">
    <property type="entry name" value="TPR-like_helical_dom_sf"/>
</dbReference>
<keyword evidence="1" id="KW-0802">TPR repeat</keyword>
<keyword evidence="3" id="KW-0812">Transmembrane</keyword>
<evidence type="ECO:0000313" key="4">
    <source>
        <dbReference type="EMBL" id="OHB16182.1"/>
    </source>
</evidence>
<feature type="transmembrane region" description="Helical" evidence="3">
    <location>
        <begin position="171"/>
        <end position="201"/>
    </location>
</feature>
<protein>
    <submittedName>
        <fullName evidence="4">Uncharacterized protein</fullName>
    </submittedName>
</protein>
<feature type="transmembrane region" description="Helical" evidence="3">
    <location>
        <begin position="222"/>
        <end position="243"/>
    </location>
</feature>
<reference evidence="4 5" key="1">
    <citation type="journal article" date="2016" name="Nat. Commun.">
        <title>Thousands of microbial genomes shed light on interconnected biogeochemical processes in an aquifer system.</title>
        <authorList>
            <person name="Anantharaman K."/>
            <person name="Brown C.T."/>
            <person name="Hug L.A."/>
            <person name="Sharon I."/>
            <person name="Castelle C.J."/>
            <person name="Probst A.J."/>
            <person name="Thomas B.C."/>
            <person name="Singh A."/>
            <person name="Wilkins M.J."/>
            <person name="Karaoz U."/>
            <person name="Brodie E.L."/>
            <person name="Williams K.H."/>
            <person name="Hubbard S.S."/>
            <person name="Banfield J.F."/>
        </authorList>
    </citation>
    <scope>NUCLEOTIDE SEQUENCE [LARGE SCALE GENOMIC DNA]</scope>
</reference>
<dbReference type="PROSITE" id="PS50005">
    <property type="entry name" value="TPR"/>
    <property type="match status" value="2"/>
</dbReference>
<dbReference type="PANTHER" id="PTHR12558:SF13">
    <property type="entry name" value="CELL DIVISION CYCLE PROTEIN 27 HOMOLOG"/>
    <property type="match status" value="1"/>
</dbReference>
<dbReference type="SUPFAM" id="SSF48452">
    <property type="entry name" value="TPR-like"/>
    <property type="match status" value="1"/>
</dbReference>
<dbReference type="AlphaFoldDB" id="A0A1G2V3K2"/>
<feature type="repeat" description="TPR" evidence="1">
    <location>
        <begin position="481"/>
        <end position="514"/>
    </location>
</feature>
<feature type="transmembrane region" description="Helical" evidence="3">
    <location>
        <begin position="129"/>
        <end position="151"/>
    </location>
</feature>
<feature type="repeat" description="TPR" evidence="1">
    <location>
        <begin position="447"/>
        <end position="480"/>
    </location>
</feature>
<feature type="transmembrane region" description="Helical" evidence="3">
    <location>
        <begin position="29"/>
        <end position="52"/>
    </location>
</feature>
<feature type="region of interest" description="Disordered" evidence="2">
    <location>
        <begin position="532"/>
        <end position="554"/>
    </location>
</feature>
<evidence type="ECO:0000256" key="2">
    <source>
        <dbReference type="SAM" id="MobiDB-lite"/>
    </source>
</evidence>
<comment type="caution">
    <text evidence="4">The sequence shown here is derived from an EMBL/GenBank/DDBJ whole genome shotgun (WGS) entry which is preliminary data.</text>
</comment>
<dbReference type="PANTHER" id="PTHR12558">
    <property type="entry name" value="CELL DIVISION CYCLE 16,23,27"/>
    <property type="match status" value="1"/>
</dbReference>
<proteinExistence type="predicted"/>
<dbReference type="Gene3D" id="1.25.40.10">
    <property type="entry name" value="Tetratricopeptide repeat domain"/>
    <property type="match status" value="1"/>
</dbReference>
<gene>
    <name evidence="4" type="ORF">A2431_02110</name>
</gene>
<keyword evidence="3" id="KW-1133">Transmembrane helix</keyword>